<dbReference type="Proteomes" id="UP000789572">
    <property type="component" value="Unassembled WGS sequence"/>
</dbReference>
<dbReference type="AlphaFoldDB" id="A0A9N9G2K6"/>
<keyword evidence="4 10" id="KW-0812">Transmembrane</keyword>
<dbReference type="PROSITE" id="PS51847">
    <property type="entry name" value="SMP"/>
    <property type="match status" value="1"/>
</dbReference>
<dbReference type="Pfam" id="PF26545">
    <property type="entry name" value="Mdm34_N"/>
    <property type="match status" value="1"/>
</dbReference>
<protein>
    <recommendedName>
        <fullName evidence="10">Mitochondrial distribution and morphology protein 34</fullName>
    </recommendedName>
</protein>
<dbReference type="PANTHER" id="PTHR28185:SF1">
    <property type="entry name" value="MITOCHONDRIAL DISTRIBUTION AND MORPHOLOGY PROTEIN 34"/>
    <property type="match status" value="1"/>
</dbReference>
<keyword evidence="5 10" id="KW-1000">Mitochondrion outer membrane</keyword>
<feature type="region of interest" description="Disordered" evidence="11">
    <location>
        <begin position="205"/>
        <end position="253"/>
    </location>
</feature>
<dbReference type="EMBL" id="CAJVPJ010001098">
    <property type="protein sequence ID" value="CAG8575395.1"/>
    <property type="molecule type" value="Genomic_DNA"/>
</dbReference>
<dbReference type="GO" id="GO:0008289">
    <property type="term" value="F:lipid binding"/>
    <property type="evidence" value="ECO:0007669"/>
    <property type="project" value="UniProtKB-KW"/>
</dbReference>
<comment type="domain">
    <text evidence="10">Lacks alpha-helical transmembrane segments, suggesting that it resides in the membrane via beta-sheet conformations similar to those predicted for other outer membrane proteins and porin.</text>
</comment>
<accession>A0A9N9G2K6</accession>
<evidence type="ECO:0000256" key="3">
    <source>
        <dbReference type="ARBA" id="ARBA00022452"/>
    </source>
</evidence>
<evidence type="ECO:0000256" key="7">
    <source>
        <dbReference type="ARBA" id="ARBA00023121"/>
    </source>
</evidence>
<comment type="subunit">
    <text evidence="10">Component of the ER-mitochondria encounter structure (ERMES) or MDM complex, composed of MMM1, MDM10, MDM12 and MDM34.</text>
</comment>
<evidence type="ECO:0000256" key="5">
    <source>
        <dbReference type="ARBA" id="ARBA00022787"/>
    </source>
</evidence>
<dbReference type="GO" id="GO:0007005">
    <property type="term" value="P:mitochondrion organization"/>
    <property type="evidence" value="ECO:0007669"/>
    <property type="project" value="InterPro"/>
</dbReference>
<dbReference type="GO" id="GO:1990456">
    <property type="term" value="P:mitochondrion-endoplasmic reticulum membrane tethering"/>
    <property type="evidence" value="ECO:0007669"/>
    <property type="project" value="TreeGrafter"/>
</dbReference>
<dbReference type="InterPro" id="IPR031468">
    <property type="entry name" value="SMP_LBD"/>
</dbReference>
<evidence type="ECO:0000256" key="11">
    <source>
        <dbReference type="SAM" id="MobiDB-lite"/>
    </source>
</evidence>
<dbReference type="HAMAP" id="MF_03105">
    <property type="entry name" value="Mdm34"/>
    <property type="match status" value="1"/>
</dbReference>
<sequence>MSFKFNWPSFGEEFVEQARQLLTDALNKSNKPANIVDHITVKELNMGTKPPELEILEVGDLSFERFRGIFKLTYSGDAHLVLQTKVQANPMNNNALDMDSFTRRGILAADQPLVVPMLLRLSNLKLRGIIVLVVSKQKGVTLVFKNDPLEGVDVMSTFDNISSIQRYLQTEIEKRLRTMFQEDLPLIVHKLSLKKWFGEEKKIPEQSQYRDMSDRSPSPYGADASSSDSSSSPDMRQYSLSTPNSESSSSFSLDTLSYGDDGYSSFVDVESLEDGSATTYSNFGELFDKHKEKGLIAITQQKDDHDYDNAANKTPRVFHRQVLVLKPSTWLPSPVDSSTRSSKKNQRPPVMMPSLSSMSLEESSRLFQRMTTANLQRHDRYQVSSSTDSYPYTTLIDADYMSRDEGKQEIVLQPSETSVAAQLATLMKSNHTISPYTRSLQHVTFRSAPRSERANIEGKKTCGRVAVKRRIIKIAGSAFGGGHLWGS</sequence>
<proteinExistence type="inferred from homology"/>
<comment type="caution">
    <text evidence="13">The sequence shown here is derived from an EMBL/GenBank/DDBJ whole genome shotgun (WGS) entry which is preliminary data.</text>
</comment>
<evidence type="ECO:0000256" key="10">
    <source>
        <dbReference type="HAMAP-Rule" id="MF_03105"/>
    </source>
</evidence>
<keyword evidence="6" id="KW-0445">Lipid transport</keyword>
<dbReference type="CDD" id="cd21673">
    <property type="entry name" value="SMP_Mdm34"/>
    <property type="match status" value="1"/>
</dbReference>
<gene>
    <name evidence="10" type="primary">MDM34</name>
    <name evidence="13" type="ORF">POCULU_LOCUS6209</name>
</gene>
<comment type="subcellular location">
    <subcellularLocation>
        <location evidence="1">Membrane</location>
    </subcellularLocation>
    <subcellularLocation>
        <location evidence="10">Mitochondrion outer membrane</location>
        <topology evidence="10">Multi-pass membrane protein</topology>
    </subcellularLocation>
    <text evidence="10">The ERMES/MDM complex localizes to a few discrete foci (around 10 per single cell), that represent mitochondria-endoplasmic reticulum junctions. These foci are often found next to mtDNA nucleoids.</text>
</comment>
<dbReference type="InterPro" id="IPR027536">
    <property type="entry name" value="MDM34"/>
</dbReference>
<keyword evidence="3 10" id="KW-1134">Transmembrane beta strand</keyword>
<dbReference type="PANTHER" id="PTHR28185">
    <property type="entry name" value="MITOCHONDRIAL DISTRIBUTION AND MORPHOLOGY PROTEIN 34"/>
    <property type="match status" value="1"/>
</dbReference>
<comment type="similarity">
    <text evidence="10">Belongs to the MDM34 family.</text>
</comment>
<evidence type="ECO:0000313" key="14">
    <source>
        <dbReference type="Proteomes" id="UP000789572"/>
    </source>
</evidence>
<evidence type="ECO:0000256" key="4">
    <source>
        <dbReference type="ARBA" id="ARBA00022692"/>
    </source>
</evidence>
<evidence type="ECO:0000256" key="9">
    <source>
        <dbReference type="ARBA" id="ARBA00023136"/>
    </source>
</evidence>
<feature type="region of interest" description="Disordered" evidence="11">
    <location>
        <begin position="332"/>
        <end position="358"/>
    </location>
</feature>
<dbReference type="InterPro" id="IPR058825">
    <property type="entry name" value="MDM34_N"/>
</dbReference>
<dbReference type="GO" id="GO:0032865">
    <property type="term" value="C:ERMES complex"/>
    <property type="evidence" value="ECO:0007669"/>
    <property type="project" value="UniProtKB-UniRule"/>
</dbReference>
<dbReference type="OrthoDB" id="17927at2759"/>
<evidence type="ECO:0000256" key="1">
    <source>
        <dbReference type="ARBA" id="ARBA00004370"/>
    </source>
</evidence>
<organism evidence="13 14">
    <name type="scientific">Paraglomus occultum</name>
    <dbReference type="NCBI Taxonomy" id="144539"/>
    <lineage>
        <taxon>Eukaryota</taxon>
        <taxon>Fungi</taxon>
        <taxon>Fungi incertae sedis</taxon>
        <taxon>Mucoromycota</taxon>
        <taxon>Glomeromycotina</taxon>
        <taxon>Glomeromycetes</taxon>
        <taxon>Paraglomerales</taxon>
        <taxon>Paraglomeraceae</taxon>
        <taxon>Paraglomus</taxon>
    </lineage>
</organism>
<evidence type="ECO:0000256" key="2">
    <source>
        <dbReference type="ARBA" id="ARBA00022448"/>
    </source>
</evidence>
<keyword evidence="7" id="KW-0446">Lipid-binding</keyword>
<keyword evidence="14" id="KW-1185">Reference proteome</keyword>
<evidence type="ECO:0000313" key="13">
    <source>
        <dbReference type="EMBL" id="CAG8575395.1"/>
    </source>
</evidence>
<keyword evidence="9 10" id="KW-0472">Membrane</keyword>
<evidence type="ECO:0000256" key="8">
    <source>
        <dbReference type="ARBA" id="ARBA00023128"/>
    </source>
</evidence>
<feature type="domain" description="SMP-LTD" evidence="12">
    <location>
        <begin position="1"/>
        <end position="193"/>
    </location>
</feature>
<keyword evidence="8 10" id="KW-0496">Mitochondrion</keyword>
<keyword evidence="2" id="KW-0813">Transport</keyword>
<comment type="function">
    <text evidence="10">Component of the ERMES/MDM complex, which serves as a molecular tether to connect the endoplasmic reticulum (ER) and mitochondria. Components of this complex are involved in the control of mitochondrial shape and protein biogenesis, and function in nonvesicular lipid trafficking between the ER and mitochondria. MDM34 is required for the interaction of the ER-resident membrane protein MMM1 and the outer mitochondrial membrane-resident beta-barrel protein MDM10.</text>
</comment>
<evidence type="ECO:0000256" key="6">
    <source>
        <dbReference type="ARBA" id="ARBA00023055"/>
    </source>
</evidence>
<reference evidence="13" key="1">
    <citation type="submission" date="2021-06" db="EMBL/GenBank/DDBJ databases">
        <authorList>
            <person name="Kallberg Y."/>
            <person name="Tangrot J."/>
            <person name="Rosling A."/>
        </authorList>
    </citation>
    <scope>NUCLEOTIDE SEQUENCE</scope>
    <source>
        <strain evidence="13">IA702</strain>
    </source>
</reference>
<dbReference type="GO" id="GO:0015914">
    <property type="term" value="P:phospholipid transport"/>
    <property type="evidence" value="ECO:0007669"/>
    <property type="project" value="TreeGrafter"/>
</dbReference>
<name>A0A9N9G2K6_9GLOM</name>
<feature type="compositionally biased region" description="Low complexity" evidence="11">
    <location>
        <begin position="216"/>
        <end position="253"/>
    </location>
</feature>
<evidence type="ECO:0000259" key="12">
    <source>
        <dbReference type="PROSITE" id="PS51847"/>
    </source>
</evidence>
<feature type="compositionally biased region" description="Low complexity" evidence="11">
    <location>
        <begin position="347"/>
        <end position="358"/>
    </location>
</feature>